<keyword evidence="3" id="KW-1185">Reference proteome</keyword>
<accession>A0A176T7G1</accession>
<dbReference type="AlphaFoldDB" id="A0A176T7G1"/>
<dbReference type="RefSeq" id="WP_068450965.1">
    <property type="nucleotide sequence ID" value="NZ_CP150660.1"/>
</dbReference>
<dbReference type="Proteomes" id="UP000076923">
    <property type="component" value="Unassembled WGS sequence"/>
</dbReference>
<evidence type="ECO:0000313" key="2">
    <source>
        <dbReference type="EMBL" id="OAD43838.1"/>
    </source>
</evidence>
<comment type="caution">
    <text evidence="2">The sequence shown here is derived from an EMBL/GenBank/DDBJ whole genome shotgun (WGS) entry which is preliminary data.</text>
</comment>
<evidence type="ECO:0000313" key="3">
    <source>
        <dbReference type="Proteomes" id="UP000076923"/>
    </source>
</evidence>
<name>A0A176T7G1_9FLAO</name>
<feature type="region of interest" description="Disordered" evidence="1">
    <location>
        <begin position="132"/>
        <end position="152"/>
    </location>
</feature>
<evidence type="ECO:0000256" key="1">
    <source>
        <dbReference type="SAM" id="MobiDB-lite"/>
    </source>
</evidence>
<reference evidence="2 3" key="1">
    <citation type="submission" date="2016-02" db="EMBL/GenBank/DDBJ databases">
        <title>Draft genome sequence of Polaribacter atrinae KACC17473.</title>
        <authorList>
            <person name="Shin S.-K."/>
            <person name="Yi H."/>
        </authorList>
    </citation>
    <scope>NUCLEOTIDE SEQUENCE [LARGE SCALE GENOMIC DNA]</scope>
    <source>
        <strain evidence="2 3">KACC 17473</strain>
    </source>
</reference>
<dbReference type="STRING" id="1333662.LPB303_13090"/>
<proteinExistence type="predicted"/>
<gene>
    <name evidence="2" type="ORF">LPB303_13090</name>
</gene>
<dbReference type="EMBL" id="LVWE01000054">
    <property type="protein sequence ID" value="OAD43838.1"/>
    <property type="molecule type" value="Genomic_DNA"/>
</dbReference>
<organism evidence="2 3">
    <name type="scientific">Polaribacter atrinae</name>
    <dbReference type="NCBI Taxonomy" id="1333662"/>
    <lineage>
        <taxon>Bacteria</taxon>
        <taxon>Pseudomonadati</taxon>
        <taxon>Bacteroidota</taxon>
        <taxon>Flavobacteriia</taxon>
        <taxon>Flavobacteriales</taxon>
        <taxon>Flavobacteriaceae</taxon>
    </lineage>
</organism>
<sequence>MASAFWTLEDGRGFARRWSGMAYMLELITNELKHIAGAEDFYNYLEWFVIREEKGDEYNGFGGFIRNDENIMFDIDLRTFTPANRAYFWGATQKALIKLIKQKDEKNEGIIFLLTTLLDMHKRIKKGEDPMELNHMNNIESEPTEKLGPGWK</sequence>
<protein>
    <submittedName>
        <fullName evidence="2">Uncharacterized protein</fullName>
    </submittedName>
</protein>
<dbReference type="OrthoDB" id="1376827at2"/>